<proteinExistence type="predicted"/>
<protein>
    <submittedName>
        <fullName evidence="2">Uncharacterized protein</fullName>
    </submittedName>
</protein>
<feature type="compositionally biased region" description="Low complexity" evidence="1">
    <location>
        <begin position="38"/>
        <end position="48"/>
    </location>
</feature>
<evidence type="ECO:0000256" key="1">
    <source>
        <dbReference type="SAM" id="MobiDB-lite"/>
    </source>
</evidence>
<sequence length="205" mass="22479">MSEGQSANNPTNPEALALLKENRKYGPLITSRPRKNAISGPSSGPSRSPIRKKELHRGKKYWPTSRFERAGAPSPETPEWPTNFCLIMECDLKAPHTHTKKQIIDRIGYSSWMEDLFQPPLSKAGDSEEYDGLYRGRSSGMSGSSILNSAGKGTNELLDALPNIDDVVKHKPADEQNSSSSAVSEVAAGLENLNIQMLNKGKSRE</sequence>
<evidence type="ECO:0000313" key="3">
    <source>
        <dbReference type="Proteomes" id="UP001166286"/>
    </source>
</evidence>
<evidence type="ECO:0000313" key="2">
    <source>
        <dbReference type="EMBL" id="KAK0510294.1"/>
    </source>
</evidence>
<feature type="compositionally biased region" description="Polar residues" evidence="1">
    <location>
        <begin position="1"/>
        <end position="12"/>
    </location>
</feature>
<reference evidence="2" key="1">
    <citation type="submission" date="2023-03" db="EMBL/GenBank/DDBJ databases">
        <title>Complete genome of Cladonia borealis.</title>
        <authorList>
            <person name="Park H."/>
        </authorList>
    </citation>
    <scope>NUCLEOTIDE SEQUENCE</scope>
    <source>
        <strain evidence="2">ANT050790</strain>
    </source>
</reference>
<gene>
    <name evidence="2" type="ORF">JMJ35_007688</name>
</gene>
<dbReference type="Proteomes" id="UP001166286">
    <property type="component" value="Unassembled WGS sequence"/>
</dbReference>
<organism evidence="2 3">
    <name type="scientific">Cladonia borealis</name>
    <dbReference type="NCBI Taxonomy" id="184061"/>
    <lineage>
        <taxon>Eukaryota</taxon>
        <taxon>Fungi</taxon>
        <taxon>Dikarya</taxon>
        <taxon>Ascomycota</taxon>
        <taxon>Pezizomycotina</taxon>
        <taxon>Lecanoromycetes</taxon>
        <taxon>OSLEUM clade</taxon>
        <taxon>Lecanoromycetidae</taxon>
        <taxon>Lecanorales</taxon>
        <taxon>Lecanorineae</taxon>
        <taxon>Cladoniaceae</taxon>
        <taxon>Cladonia</taxon>
    </lineage>
</organism>
<dbReference type="AlphaFoldDB" id="A0AA39QXV0"/>
<comment type="caution">
    <text evidence="2">The sequence shown here is derived from an EMBL/GenBank/DDBJ whole genome shotgun (WGS) entry which is preliminary data.</text>
</comment>
<feature type="compositionally biased region" description="Basic residues" evidence="1">
    <location>
        <begin position="49"/>
        <end position="60"/>
    </location>
</feature>
<feature type="region of interest" description="Disordered" evidence="1">
    <location>
        <begin position="1"/>
        <end position="75"/>
    </location>
</feature>
<keyword evidence="3" id="KW-1185">Reference proteome</keyword>
<name>A0AA39QXV0_9LECA</name>
<accession>A0AA39QXV0</accession>
<dbReference type="EMBL" id="JAFEKC020000017">
    <property type="protein sequence ID" value="KAK0510294.1"/>
    <property type="molecule type" value="Genomic_DNA"/>
</dbReference>